<name>A0A3B3QTC8_9TELE</name>
<protein>
    <submittedName>
        <fullName evidence="3">Protein phosphatase 4, regulatory subunit 2a</fullName>
    </submittedName>
</protein>
<dbReference type="GO" id="GO:0005634">
    <property type="term" value="C:nucleus"/>
    <property type="evidence" value="ECO:0007669"/>
    <property type="project" value="TreeGrafter"/>
</dbReference>
<evidence type="ECO:0000256" key="1">
    <source>
        <dbReference type="ARBA" id="ARBA00009207"/>
    </source>
</evidence>
<feature type="region of interest" description="Disordered" evidence="2">
    <location>
        <begin position="220"/>
        <end position="394"/>
    </location>
</feature>
<evidence type="ECO:0000313" key="3">
    <source>
        <dbReference type="Ensembl" id="ENSPKIP00000009398.1"/>
    </source>
</evidence>
<feature type="compositionally biased region" description="Polar residues" evidence="2">
    <location>
        <begin position="278"/>
        <end position="287"/>
    </location>
</feature>
<dbReference type="GeneTree" id="ENSGT00940000162859"/>
<reference evidence="3" key="1">
    <citation type="submission" date="2025-08" db="UniProtKB">
        <authorList>
            <consortium name="Ensembl"/>
        </authorList>
    </citation>
    <scope>IDENTIFICATION</scope>
</reference>
<dbReference type="GO" id="GO:0005737">
    <property type="term" value="C:cytoplasm"/>
    <property type="evidence" value="ECO:0007669"/>
    <property type="project" value="TreeGrafter"/>
</dbReference>
<dbReference type="Proteomes" id="UP000261540">
    <property type="component" value="Unplaced"/>
</dbReference>
<evidence type="ECO:0000313" key="4">
    <source>
        <dbReference type="Proteomes" id="UP000261540"/>
    </source>
</evidence>
<dbReference type="PANTHER" id="PTHR16487:SF0">
    <property type="entry name" value="PROTEIN PHOSPHATASE 4 REGULATORY SUBUNIT 2-RELATED"/>
    <property type="match status" value="1"/>
</dbReference>
<dbReference type="PANTHER" id="PTHR16487">
    <property type="entry name" value="PPP4R2-RELATED PROTEIN"/>
    <property type="match status" value="1"/>
</dbReference>
<proteinExistence type="inferred from homology"/>
<evidence type="ECO:0000256" key="2">
    <source>
        <dbReference type="SAM" id="MobiDB-lite"/>
    </source>
</evidence>
<accession>A0A3B3QTC8</accession>
<dbReference type="AlphaFoldDB" id="A0A3B3QTC8"/>
<comment type="similarity">
    <text evidence="1">Belongs to the PPP4R2 family.</text>
</comment>
<keyword evidence="4" id="KW-1185">Reference proteome</keyword>
<dbReference type="InterPro" id="IPR015267">
    <property type="entry name" value="PPP4R2"/>
</dbReference>
<dbReference type="GO" id="GO:0019888">
    <property type="term" value="F:protein phosphatase regulator activity"/>
    <property type="evidence" value="ECO:0007669"/>
    <property type="project" value="InterPro"/>
</dbReference>
<dbReference type="Pfam" id="PF09184">
    <property type="entry name" value="PPP4R2"/>
    <property type="match status" value="1"/>
</dbReference>
<organism evidence="3 4">
    <name type="scientific">Paramormyrops kingsleyae</name>
    <dbReference type="NCBI Taxonomy" id="1676925"/>
    <lineage>
        <taxon>Eukaryota</taxon>
        <taxon>Metazoa</taxon>
        <taxon>Chordata</taxon>
        <taxon>Craniata</taxon>
        <taxon>Vertebrata</taxon>
        <taxon>Euteleostomi</taxon>
        <taxon>Actinopterygii</taxon>
        <taxon>Neopterygii</taxon>
        <taxon>Teleostei</taxon>
        <taxon>Osteoglossocephala</taxon>
        <taxon>Osteoglossomorpha</taxon>
        <taxon>Osteoglossiformes</taxon>
        <taxon>Mormyridae</taxon>
        <taxon>Paramormyrops</taxon>
    </lineage>
</organism>
<feature type="compositionally biased region" description="Acidic residues" evidence="2">
    <location>
        <begin position="227"/>
        <end position="240"/>
    </location>
</feature>
<reference evidence="3" key="2">
    <citation type="submission" date="2025-09" db="UniProtKB">
        <authorList>
            <consortium name="Ensembl"/>
        </authorList>
    </citation>
    <scope>IDENTIFICATION</scope>
</reference>
<sequence>MEIDTLLEAFKDFERKGKKEACPVLDQFLCHVAKTGETVLQWSQFKSYFLFKLEKVMDDFRASSPEQRGPANPNVEYIPFEEMKERILKIVDGSWPLSCMAFTLHNRNWDLYAKEAWEMQKVANGTPPPPTKGSSLVKTLNSKGGNTQIGYLAHLLQVSLQIFTATVLGSRMSSCVSLCVCVRAHSASSVSEAEGSLGSPVKNKHIEDDCSVEAEQHEVKRLKFDKDEAEQNENEDDVNEEPVARESASPPVAESSCERPESSSDVCSEDNCFLNDFDQPSSTQTEPLSGDTGEDKAESEALPGSTHTSEDGSEMDQSEQVAQSAKSAVPDVREGGHNSDPVSSSSNEEGQASDEPLSTSPSSTAELPTEGALENSGSWRPKASETVDEPMEQD</sequence>
<dbReference type="GO" id="GO:0030289">
    <property type="term" value="C:protein phosphatase 4 complex"/>
    <property type="evidence" value="ECO:0007669"/>
    <property type="project" value="InterPro"/>
</dbReference>
<dbReference type="Ensembl" id="ENSPKIT00000033504.1">
    <property type="protein sequence ID" value="ENSPKIP00000009398.1"/>
    <property type="gene ID" value="ENSPKIG00000024507.1"/>
</dbReference>
<feature type="compositionally biased region" description="Polar residues" evidence="2">
    <location>
        <begin position="340"/>
        <end position="366"/>
    </location>
</feature>